<accession>A0A381QWA7</accession>
<name>A0A381QWA7_9ZZZZ</name>
<dbReference type="PANTHER" id="PTHR30143:SF0">
    <property type="entry name" value="2-KETO-4-PENTENOATE HYDRATASE"/>
    <property type="match status" value="1"/>
</dbReference>
<protein>
    <recommendedName>
        <fullName evidence="2">Fumarylacetoacetase-like C-terminal domain-containing protein</fullName>
    </recommendedName>
</protein>
<organism evidence="1">
    <name type="scientific">marine metagenome</name>
    <dbReference type="NCBI Taxonomy" id="408172"/>
    <lineage>
        <taxon>unclassified sequences</taxon>
        <taxon>metagenomes</taxon>
        <taxon>ecological metagenomes</taxon>
    </lineage>
</organism>
<proteinExistence type="predicted"/>
<dbReference type="InterPro" id="IPR036663">
    <property type="entry name" value="Fumarylacetoacetase_C_sf"/>
</dbReference>
<dbReference type="GO" id="GO:0005737">
    <property type="term" value="C:cytoplasm"/>
    <property type="evidence" value="ECO:0007669"/>
    <property type="project" value="TreeGrafter"/>
</dbReference>
<dbReference type="PROSITE" id="PS51257">
    <property type="entry name" value="PROKAR_LIPOPROTEIN"/>
    <property type="match status" value="1"/>
</dbReference>
<reference evidence="1" key="1">
    <citation type="submission" date="2018-05" db="EMBL/GenBank/DDBJ databases">
        <authorList>
            <person name="Lanie J.A."/>
            <person name="Ng W.-L."/>
            <person name="Kazmierczak K.M."/>
            <person name="Andrzejewski T.M."/>
            <person name="Davidsen T.M."/>
            <person name="Wayne K.J."/>
            <person name="Tettelin H."/>
            <person name="Glass J.I."/>
            <person name="Rusch D."/>
            <person name="Podicherti R."/>
            <person name="Tsui H.-C.T."/>
            <person name="Winkler M.E."/>
        </authorList>
    </citation>
    <scope>NUCLEOTIDE SEQUENCE</scope>
</reference>
<dbReference type="AlphaFoldDB" id="A0A381QWA7"/>
<dbReference type="EMBL" id="UINC01001562">
    <property type="protein sequence ID" value="SUZ83701.1"/>
    <property type="molecule type" value="Genomic_DNA"/>
</dbReference>
<dbReference type="InterPro" id="IPR050772">
    <property type="entry name" value="Hydratase-Decarb/MhpD_sf"/>
</dbReference>
<dbReference type="PANTHER" id="PTHR30143">
    <property type="entry name" value="ACID HYDRATASE"/>
    <property type="match status" value="1"/>
</dbReference>
<evidence type="ECO:0008006" key="2">
    <source>
        <dbReference type="Google" id="ProtNLM"/>
    </source>
</evidence>
<dbReference type="GO" id="GO:0008684">
    <property type="term" value="F:2-oxopent-4-enoate hydratase activity"/>
    <property type="evidence" value="ECO:0007669"/>
    <property type="project" value="TreeGrafter"/>
</dbReference>
<sequence>MNQFFRNQKNKILVLAISMFFLGCNPKIDQKINDNISVVSPSEASIKMEIEQMAEDFLSLRPMRGFSYQISISEAYQWQDKMVEYLEEVLGPVIGYKTGGHDPGPGFATFPPEGIRGAILKNMIFPSGTSITLDQTKRGFLEADFAFRVGNDSINYAQTELEILSGLDAIIPFAEVPDPYYEEGTRTVNGTIVSNMGSRMGFIGEPVILSPTIEWIEKINNFTFAVHDEKGNLIDQGTMAGWYKPLSVVMWLRNQLLQSGKKLRPGDLLSLGNIGILRQLHENSPRGPAYKSNEFILSYYGLINRPVNVTIRINRLDQ</sequence>
<evidence type="ECO:0000313" key="1">
    <source>
        <dbReference type="EMBL" id="SUZ83701.1"/>
    </source>
</evidence>
<dbReference type="Gene3D" id="3.90.850.10">
    <property type="entry name" value="Fumarylacetoacetase-like, C-terminal domain"/>
    <property type="match status" value="1"/>
</dbReference>
<dbReference type="SUPFAM" id="SSF56529">
    <property type="entry name" value="FAH"/>
    <property type="match status" value="1"/>
</dbReference>
<gene>
    <name evidence="1" type="ORF">METZ01_LOCUS36555</name>
</gene>